<dbReference type="InterPro" id="IPR004401">
    <property type="entry name" value="YbaB/EbfC"/>
</dbReference>
<evidence type="ECO:0000313" key="1">
    <source>
        <dbReference type="EMBL" id="AEG58454.1"/>
    </source>
</evidence>
<name>F6DMP6_DESRL</name>
<dbReference type="eggNOG" id="COG0718">
    <property type="taxonomic scope" value="Bacteria"/>
</dbReference>
<organism evidence="1 2">
    <name type="scientific">Desulforamulus ruminis (strain ATCC 23193 / DSM 2154 / NCIMB 8452 / DL)</name>
    <name type="common">Desulfotomaculum ruminis</name>
    <dbReference type="NCBI Taxonomy" id="696281"/>
    <lineage>
        <taxon>Bacteria</taxon>
        <taxon>Bacillati</taxon>
        <taxon>Bacillota</taxon>
        <taxon>Clostridia</taxon>
        <taxon>Eubacteriales</taxon>
        <taxon>Peptococcaceae</taxon>
        <taxon>Desulforamulus</taxon>
    </lineage>
</organism>
<dbReference type="Pfam" id="PF02575">
    <property type="entry name" value="YbaB_DNA_bd"/>
    <property type="match status" value="1"/>
</dbReference>
<dbReference type="OrthoDB" id="9808738at2"/>
<gene>
    <name evidence="1" type="ordered locus">Desru_0155</name>
</gene>
<dbReference type="Proteomes" id="UP000009234">
    <property type="component" value="Chromosome"/>
</dbReference>
<dbReference type="Gene3D" id="3.30.1310.10">
    <property type="entry name" value="Nucleoid-associated protein YbaB-like domain"/>
    <property type="match status" value="1"/>
</dbReference>
<dbReference type="HOGENOM" id="CLU_140930_3_1_9"/>
<sequence>MLGNFGGIISQVQNLQASLKGITVEISVGEGAVSVAMDGSQHLLGVKIAPEVINTEDIARLEDLVTEGLSKVQTETRNRIQQEISKLTGINVANLPNLFQG</sequence>
<keyword evidence="2" id="KW-1185">Reference proteome</keyword>
<dbReference type="SUPFAM" id="SSF82607">
    <property type="entry name" value="YbaB-like"/>
    <property type="match status" value="1"/>
</dbReference>
<protein>
    <submittedName>
        <fullName evidence="1">Uncharacterized protein family UPF0133</fullName>
    </submittedName>
</protein>
<dbReference type="InterPro" id="IPR036894">
    <property type="entry name" value="YbaB-like_sf"/>
</dbReference>
<dbReference type="GO" id="GO:0003677">
    <property type="term" value="F:DNA binding"/>
    <property type="evidence" value="ECO:0007669"/>
    <property type="project" value="InterPro"/>
</dbReference>
<accession>F6DMP6</accession>
<evidence type="ECO:0000313" key="2">
    <source>
        <dbReference type="Proteomes" id="UP000009234"/>
    </source>
</evidence>
<reference evidence="1 2" key="2">
    <citation type="journal article" date="2012" name="Stand. Genomic Sci.">
        <title>Complete genome sequence of the sulfate-reducing firmicute Desulfotomaculum ruminis type strain (DL(T)).</title>
        <authorList>
            <person name="Spring S."/>
            <person name="Visser M."/>
            <person name="Lu M."/>
            <person name="Copeland A."/>
            <person name="Lapidus A."/>
            <person name="Lucas S."/>
            <person name="Cheng J.F."/>
            <person name="Han C."/>
            <person name="Tapia R."/>
            <person name="Goodwin L.A."/>
            <person name="Pitluck S."/>
            <person name="Ivanova N."/>
            <person name="Land M."/>
            <person name="Hauser L."/>
            <person name="Larimer F."/>
            <person name="Rohde M."/>
            <person name="Goker M."/>
            <person name="Detter J.C."/>
            <person name="Kyrpides N.C."/>
            <person name="Woyke T."/>
            <person name="Schaap P.J."/>
            <person name="Plugge C.M."/>
            <person name="Muyzer G."/>
            <person name="Kuever J."/>
            <person name="Pereira I.A."/>
            <person name="Parshina S.N."/>
            <person name="Bernier-Latmani R."/>
            <person name="Stams A.J."/>
            <person name="Klenk H.P."/>
        </authorList>
    </citation>
    <scope>NUCLEOTIDE SEQUENCE [LARGE SCALE GENOMIC DNA]</scope>
    <source>
        <strain evidence="2">ATCC 23193 / DSM 2154 / NCIB 8452 / DL</strain>
    </source>
</reference>
<dbReference type="STRING" id="696281.Desru_0155"/>
<proteinExistence type="predicted"/>
<dbReference type="AlphaFoldDB" id="F6DMP6"/>
<reference evidence="2" key="1">
    <citation type="submission" date="2011-05" db="EMBL/GenBank/DDBJ databases">
        <title>Complete sequence of Desulfotomaculum ruminis DSM 2154.</title>
        <authorList>
            <person name="Lucas S."/>
            <person name="Copeland A."/>
            <person name="Lapidus A."/>
            <person name="Cheng J.-F."/>
            <person name="Goodwin L."/>
            <person name="Pitluck S."/>
            <person name="Lu M."/>
            <person name="Detter J.C."/>
            <person name="Han C."/>
            <person name="Tapia R."/>
            <person name="Land M."/>
            <person name="Hauser L."/>
            <person name="Kyrpides N."/>
            <person name="Ivanova N."/>
            <person name="Mikhailova N."/>
            <person name="Pagani I."/>
            <person name="Stams A.J.M."/>
            <person name="Plugge C.M."/>
            <person name="Muyzer G."/>
            <person name="Kuever J."/>
            <person name="Parshina S.N."/>
            <person name="Ivanova A.E."/>
            <person name="Nazina T.N."/>
            <person name="Brambilla E."/>
            <person name="Spring S."/>
            <person name="Klenk H.-P."/>
            <person name="Woyke T."/>
        </authorList>
    </citation>
    <scope>NUCLEOTIDE SEQUENCE [LARGE SCALE GENOMIC DNA]</scope>
    <source>
        <strain evidence="2">ATCC 23193 / DSM 2154 / NCIB 8452 / DL</strain>
    </source>
</reference>
<dbReference type="PIRSF" id="PIRSF004555">
    <property type="entry name" value="UCP004555"/>
    <property type="match status" value="1"/>
</dbReference>
<dbReference type="KEGG" id="dru:Desru_0155"/>
<dbReference type="EMBL" id="CP002780">
    <property type="protein sequence ID" value="AEG58454.1"/>
    <property type="molecule type" value="Genomic_DNA"/>
</dbReference>